<evidence type="ECO:0000256" key="11">
    <source>
        <dbReference type="ARBA" id="ARBA00023110"/>
    </source>
</evidence>
<dbReference type="GO" id="GO:0061630">
    <property type="term" value="F:ubiquitin protein ligase activity"/>
    <property type="evidence" value="ECO:0007669"/>
    <property type="project" value="UniProtKB-UniRule"/>
</dbReference>
<dbReference type="InterPro" id="IPR001680">
    <property type="entry name" value="WD40_rpt"/>
</dbReference>
<dbReference type="InterPro" id="IPR038959">
    <property type="entry name" value="Prp19"/>
</dbReference>
<keyword evidence="12 15" id="KW-0508">mRNA splicing</keyword>
<dbReference type="SUPFAM" id="SSF57850">
    <property type="entry name" value="RING/U-box"/>
    <property type="match status" value="1"/>
</dbReference>
<dbReference type="Pfam" id="PF08606">
    <property type="entry name" value="Prp19"/>
    <property type="match status" value="1"/>
</dbReference>
<organism evidence="18 19">
    <name type="scientific">Podospora didyma</name>
    <dbReference type="NCBI Taxonomy" id="330526"/>
    <lineage>
        <taxon>Eukaryota</taxon>
        <taxon>Fungi</taxon>
        <taxon>Dikarya</taxon>
        <taxon>Ascomycota</taxon>
        <taxon>Pezizomycotina</taxon>
        <taxon>Sordariomycetes</taxon>
        <taxon>Sordariomycetidae</taxon>
        <taxon>Sordariales</taxon>
        <taxon>Podosporaceae</taxon>
        <taxon>Podospora</taxon>
    </lineage>
</organism>
<keyword evidence="19" id="KW-1185">Reference proteome</keyword>
<protein>
    <recommendedName>
        <fullName evidence="15">Pre-mRNA-processing factor 19</fullName>
        <ecNumber evidence="15">2.3.2.27</ecNumber>
    </recommendedName>
</protein>
<evidence type="ECO:0000313" key="18">
    <source>
        <dbReference type="EMBL" id="KAK3374666.1"/>
    </source>
</evidence>
<dbReference type="InterPro" id="IPR024977">
    <property type="entry name" value="Apc4-like_WD40_dom"/>
</dbReference>
<keyword evidence="11" id="KW-0413">Isomerase</keyword>
<gene>
    <name evidence="18" type="ORF">B0H63DRAFT_400648</name>
</gene>
<feature type="coiled-coil region" evidence="16">
    <location>
        <begin position="441"/>
        <end position="468"/>
    </location>
</feature>
<dbReference type="GO" id="GO:0005737">
    <property type="term" value="C:cytoplasm"/>
    <property type="evidence" value="ECO:0007669"/>
    <property type="project" value="TreeGrafter"/>
</dbReference>
<evidence type="ECO:0000256" key="6">
    <source>
        <dbReference type="ARBA" id="ARBA00022679"/>
    </source>
</evidence>
<dbReference type="Pfam" id="PF00400">
    <property type="entry name" value="WD40"/>
    <property type="match status" value="1"/>
</dbReference>
<evidence type="ECO:0000256" key="4">
    <source>
        <dbReference type="ARBA" id="ARBA00022574"/>
    </source>
</evidence>
<accession>A0AAE0N8G6</accession>
<dbReference type="Gene3D" id="2.130.10.10">
    <property type="entry name" value="YVTN repeat-like/Quinoprotein amine dehydrogenase"/>
    <property type="match status" value="2"/>
</dbReference>
<comment type="caution">
    <text evidence="18">The sequence shown here is derived from an EMBL/GenBank/DDBJ whole genome shotgun (WGS) entry which is preliminary data.</text>
</comment>
<name>A0AAE0N8G6_9PEZI</name>
<comment type="catalytic activity">
    <reaction evidence="15">
        <text>S-ubiquitinyl-[E2 ubiquitin-conjugating enzyme]-L-cysteine + [acceptor protein]-L-lysine = [E2 ubiquitin-conjugating enzyme]-L-cysteine + N(6)-ubiquitinyl-[acceptor protein]-L-lysine.</text>
        <dbReference type="EC" id="2.3.2.27"/>
    </reaction>
</comment>
<keyword evidence="10 15" id="KW-0833">Ubl conjugation pathway</keyword>
<dbReference type="InterPro" id="IPR003613">
    <property type="entry name" value="Ubox_domain"/>
</dbReference>
<dbReference type="SMART" id="SM00320">
    <property type="entry name" value="WD40"/>
    <property type="match status" value="6"/>
</dbReference>
<dbReference type="InterPro" id="IPR055340">
    <property type="entry name" value="RING-Ubox_PRP19"/>
</dbReference>
<dbReference type="EMBL" id="JAULSW010000007">
    <property type="protein sequence ID" value="KAK3374666.1"/>
    <property type="molecule type" value="Genomic_DNA"/>
</dbReference>
<dbReference type="Pfam" id="PF02567">
    <property type="entry name" value="PhzC-PhzF"/>
    <property type="match status" value="2"/>
</dbReference>
<evidence type="ECO:0000256" key="10">
    <source>
        <dbReference type="ARBA" id="ARBA00022786"/>
    </source>
</evidence>
<comment type="similarity">
    <text evidence="3 15">Belongs to the WD repeat PRP19 family.</text>
</comment>
<evidence type="ECO:0000313" key="19">
    <source>
        <dbReference type="Proteomes" id="UP001285441"/>
    </source>
</evidence>
<dbReference type="GO" id="GO:0070534">
    <property type="term" value="P:protein K63-linked ubiquitination"/>
    <property type="evidence" value="ECO:0007669"/>
    <property type="project" value="UniProtKB-UniRule"/>
</dbReference>
<dbReference type="AlphaFoldDB" id="A0AAE0N8G6"/>
<keyword evidence="13 15" id="KW-0234">DNA repair</keyword>
<reference evidence="18" key="1">
    <citation type="journal article" date="2023" name="Mol. Phylogenet. Evol.">
        <title>Genome-scale phylogeny and comparative genomics of the fungal order Sordariales.</title>
        <authorList>
            <person name="Hensen N."/>
            <person name="Bonometti L."/>
            <person name="Westerberg I."/>
            <person name="Brannstrom I.O."/>
            <person name="Guillou S."/>
            <person name="Cros-Aarteil S."/>
            <person name="Calhoun S."/>
            <person name="Haridas S."/>
            <person name="Kuo A."/>
            <person name="Mondo S."/>
            <person name="Pangilinan J."/>
            <person name="Riley R."/>
            <person name="LaButti K."/>
            <person name="Andreopoulos B."/>
            <person name="Lipzen A."/>
            <person name="Chen C."/>
            <person name="Yan M."/>
            <person name="Daum C."/>
            <person name="Ng V."/>
            <person name="Clum A."/>
            <person name="Steindorff A."/>
            <person name="Ohm R.A."/>
            <person name="Martin F."/>
            <person name="Silar P."/>
            <person name="Natvig D.O."/>
            <person name="Lalanne C."/>
            <person name="Gautier V."/>
            <person name="Ament-Velasquez S.L."/>
            <person name="Kruys A."/>
            <person name="Hutchinson M.I."/>
            <person name="Powell A.J."/>
            <person name="Barry K."/>
            <person name="Miller A.N."/>
            <person name="Grigoriev I.V."/>
            <person name="Debuchy R."/>
            <person name="Gladieux P."/>
            <person name="Hiltunen Thoren M."/>
            <person name="Johannesson H."/>
        </authorList>
    </citation>
    <scope>NUCLEOTIDE SEQUENCE</scope>
    <source>
        <strain evidence="18">CBS 232.78</strain>
    </source>
</reference>
<comment type="subunit">
    <text evidence="15">Homotetramer.</text>
</comment>
<dbReference type="GO" id="GO:0003755">
    <property type="term" value="F:peptidyl-prolyl cis-trans isomerase activity"/>
    <property type="evidence" value="ECO:0007669"/>
    <property type="project" value="UniProtKB-KW"/>
</dbReference>
<dbReference type="Gene3D" id="3.10.310.10">
    <property type="entry name" value="Diaminopimelate Epimerase, Chain A, domain 1"/>
    <property type="match status" value="2"/>
</dbReference>
<dbReference type="Pfam" id="PF12894">
    <property type="entry name" value="ANAPC4_WD40"/>
    <property type="match status" value="1"/>
</dbReference>
<proteinExistence type="inferred from homology"/>
<comment type="subcellular location">
    <subcellularLocation>
        <location evidence="1 15">Nucleus</location>
    </subcellularLocation>
</comment>
<comment type="pathway">
    <text evidence="2 15">Protein modification; protein ubiquitination.</text>
</comment>
<keyword evidence="5 15" id="KW-0507">mRNA processing</keyword>
<evidence type="ECO:0000256" key="15">
    <source>
        <dbReference type="RuleBase" id="RU367101"/>
    </source>
</evidence>
<keyword evidence="8" id="KW-0677">Repeat</keyword>
<evidence type="ECO:0000256" key="9">
    <source>
        <dbReference type="ARBA" id="ARBA00022763"/>
    </source>
</evidence>
<dbReference type="GO" id="GO:0000974">
    <property type="term" value="C:Prp19 complex"/>
    <property type="evidence" value="ECO:0007669"/>
    <property type="project" value="UniProtKB-UniRule"/>
</dbReference>
<feature type="domain" description="U-box" evidence="17">
    <location>
        <begin position="338"/>
        <end position="399"/>
    </location>
</feature>
<dbReference type="SMART" id="SM00504">
    <property type="entry name" value="Ubox"/>
    <property type="match status" value="1"/>
</dbReference>
<dbReference type="GO" id="GO:0000398">
    <property type="term" value="P:mRNA splicing, via spliceosome"/>
    <property type="evidence" value="ECO:0007669"/>
    <property type="project" value="InterPro"/>
</dbReference>
<evidence type="ECO:0000256" key="12">
    <source>
        <dbReference type="ARBA" id="ARBA00023187"/>
    </source>
</evidence>
<dbReference type="SUPFAM" id="SSF54506">
    <property type="entry name" value="Diaminopimelate epimerase-like"/>
    <property type="match status" value="1"/>
</dbReference>
<evidence type="ECO:0000259" key="17">
    <source>
        <dbReference type="SMART" id="SM00504"/>
    </source>
</evidence>
<dbReference type="FunFam" id="3.30.40.10:FF:000027">
    <property type="entry name" value="Pre-mRNA-processing factor 19, putative"/>
    <property type="match status" value="1"/>
</dbReference>
<evidence type="ECO:0000256" key="2">
    <source>
        <dbReference type="ARBA" id="ARBA00004906"/>
    </source>
</evidence>
<evidence type="ECO:0000256" key="5">
    <source>
        <dbReference type="ARBA" id="ARBA00022664"/>
    </source>
</evidence>
<dbReference type="EC" id="2.3.2.27" evidence="15"/>
<evidence type="ECO:0000256" key="14">
    <source>
        <dbReference type="ARBA" id="ARBA00023242"/>
    </source>
</evidence>
<dbReference type="CDD" id="cd16656">
    <property type="entry name" value="RING-Ubox_PRP19"/>
    <property type="match status" value="1"/>
</dbReference>
<dbReference type="InterPro" id="IPR036322">
    <property type="entry name" value="WD40_repeat_dom_sf"/>
</dbReference>
<evidence type="ECO:0000256" key="13">
    <source>
        <dbReference type="ARBA" id="ARBA00023204"/>
    </source>
</evidence>
<dbReference type="PANTHER" id="PTHR43995:SF1">
    <property type="entry name" value="PRE-MRNA-PROCESSING FACTOR 19"/>
    <property type="match status" value="1"/>
</dbReference>
<dbReference type="GO" id="GO:0071006">
    <property type="term" value="C:U2-type catalytic step 1 spliceosome"/>
    <property type="evidence" value="ECO:0007669"/>
    <property type="project" value="TreeGrafter"/>
</dbReference>
<evidence type="ECO:0000256" key="8">
    <source>
        <dbReference type="ARBA" id="ARBA00022737"/>
    </source>
</evidence>
<dbReference type="PANTHER" id="PTHR43995">
    <property type="entry name" value="PRE-MRNA-PROCESSING FACTOR 19"/>
    <property type="match status" value="1"/>
</dbReference>
<dbReference type="InterPro" id="IPR013915">
    <property type="entry name" value="Prp19_cc"/>
</dbReference>
<evidence type="ECO:0000256" key="3">
    <source>
        <dbReference type="ARBA" id="ARBA00006388"/>
    </source>
</evidence>
<keyword evidence="6 15" id="KW-0808">Transferase</keyword>
<evidence type="ECO:0000256" key="16">
    <source>
        <dbReference type="SAM" id="Coils"/>
    </source>
</evidence>
<keyword evidence="11" id="KW-0697">Rotamase</keyword>
<keyword evidence="7 15" id="KW-0747">Spliceosome</keyword>
<keyword evidence="14 15" id="KW-0539">Nucleus</keyword>
<dbReference type="InterPro" id="IPR013083">
    <property type="entry name" value="Znf_RING/FYVE/PHD"/>
</dbReference>
<dbReference type="Gene3D" id="3.30.40.10">
    <property type="entry name" value="Zinc/RING finger domain, C3HC4 (zinc finger)"/>
    <property type="match status" value="1"/>
</dbReference>
<sequence>MAPQDTVLKLDFATLDVFTDTRFLGNPLAVVFVPAALRSQLSQETKQRIAREFNLSETVFLHTLDNEPQTSATTREIDIFTTEKELPFAGHPTIGSAYLVLKHLGWSHVDTLLTKAGPIRIAPLEGDTGNNVRAEIPHDVHIHQQTLGGLLDSADVEPGVVSLVRNALSDDPVVHAAELAATPVSIVKGMTFVLVKLLSLDHLARVPLSKRLDFSKVTGLLDEGDWSGGFVSRYYYVPTSESSETAATESDKVGGVTIRARMVELGFEDPATGSAACTLASYLAISGRKVPGVRFAVTQGVEMGRQSEISVEVTTQENGGEVAVKELFLGGTAVVVMISGEVPEEPVVSRKTGTVFEKRLILKYIEENGKEPGTDDELDPEDLLPIKTGRIVRPRPPNFTSLPSLLKAFQDEWDAIVLESYNTKEQLARTREELATALYQHDAAVRVIARLTKERDEAREALSKVTITPTARNSAPSEDAMAIDNEALPESLAEHVNELHVQLTKGRKKRPVPQDWATSDEVAALQTIASTDSAVSQASSLDVNGDYAAIGGADGKVGIYSTEANSVERSFSIGEPITATVWIDTKVILATAKGSVKVYDSGKQTASFQAHAGAVTGLCAHPGKRIIASVGVDKSFVFYDLEALERVSRVYTDSVLTSCAFHPDGHLFAAGTQNGSIQLFHTSNGQLAASFELGPPVHALVFSENGFWFAATGKGQSTVTIFDLRKEGQAAQVKELQTGDAQSLAWDYTGQYLATAGSTGVTVQLYLKSSKSWSEPLRTSTPAVAIRWGPEAKSLVAVSREGEVSVLGAKEE</sequence>
<dbReference type="Proteomes" id="UP001285441">
    <property type="component" value="Unassembled WGS sequence"/>
</dbReference>
<reference evidence="18" key="2">
    <citation type="submission" date="2023-06" db="EMBL/GenBank/DDBJ databases">
        <authorList>
            <consortium name="Lawrence Berkeley National Laboratory"/>
            <person name="Haridas S."/>
            <person name="Hensen N."/>
            <person name="Bonometti L."/>
            <person name="Westerberg I."/>
            <person name="Brannstrom I.O."/>
            <person name="Guillou S."/>
            <person name="Cros-Aarteil S."/>
            <person name="Calhoun S."/>
            <person name="Kuo A."/>
            <person name="Mondo S."/>
            <person name="Pangilinan J."/>
            <person name="Riley R."/>
            <person name="LaButti K."/>
            <person name="Andreopoulos B."/>
            <person name="Lipzen A."/>
            <person name="Chen C."/>
            <person name="Yanf M."/>
            <person name="Daum C."/>
            <person name="Ng V."/>
            <person name="Clum A."/>
            <person name="Steindorff A."/>
            <person name="Ohm R."/>
            <person name="Martin F."/>
            <person name="Silar P."/>
            <person name="Natvig D."/>
            <person name="Lalanne C."/>
            <person name="Gautier V."/>
            <person name="Ament-velasquez S.L."/>
            <person name="Kruys A."/>
            <person name="Hutchinson M.I."/>
            <person name="Powell A.J."/>
            <person name="Barry K."/>
            <person name="Miller A.N."/>
            <person name="Grigoriev I.V."/>
            <person name="Debuchy R."/>
            <person name="Gladieux P."/>
            <person name="Thoren M.H."/>
            <person name="Johannesson H."/>
        </authorList>
    </citation>
    <scope>NUCLEOTIDE SEQUENCE</scope>
    <source>
        <strain evidence="18">CBS 232.78</strain>
    </source>
</reference>
<comment type="function">
    <text evidence="15">Ubiquitin-protein ligase which is mainly involved pre-mRNA splicing and DNA repair. Required for pre-mRNA splicing as component of the spliceosome.</text>
</comment>
<evidence type="ECO:0000256" key="1">
    <source>
        <dbReference type="ARBA" id="ARBA00004123"/>
    </source>
</evidence>
<keyword evidence="4" id="KW-0853">WD repeat</keyword>
<dbReference type="InterPro" id="IPR015943">
    <property type="entry name" value="WD40/YVTN_repeat-like_dom_sf"/>
</dbReference>
<keyword evidence="9 15" id="KW-0227">DNA damage</keyword>
<keyword evidence="16" id="KW-0175">Coiled coil</keyword>
<dbReference type="GO" id="GO:0006281">
    <property type="term" value="P:DNA repair"/>
    <property type="evidence" value="ECO:0007669"/>
    <property type="project" value="UniProtKB-KW"/>
</dbReference>
<evidence type="ECO:0000256" key="7">
    <source>
        <dbReference type="ARBA" id="ARBA00022728"/>
    </source>
</evidence>
<dbReference type="SUPFAM" id="SSF50978">
    <property type="entry name" value="WD40 repeat-like"/>
    <property type="match status" value="1"/>
</dbReference>
<dbReference type="InterPro" id="IPR003719">
    <property type="entry name" value="Phenazine_PhzF-like"/>
</dbReference>
<dbReference type="NCBIfam" id="TIGR00654">
    <property type="entry name" value="PhzF_family"/>
    <property type="match status" value="1"/>
</dbReference>